<protein>
    <recommendedName>
        <fullName evidence="3">Class I SAM-dependent methyltransferase</fullName>
    </recommendedName>
</protein>
<dbReference type="RefSeq" id="WP_208146155.1">
    <property type="nucleotide sequence ID" value="NZ_JAGETV010000001.1"/>
</dbReference>
<sequence length="271" mass="31803">MLWEYWQVWRTPVSLPYVKPMGFLHESIAMRARAKRCQTAWHEHYQHCQHSILQAIQLAEEQNKTQQKTALILGAGHLHDIPLEYLSQKFQQVVLVDLLFSQEARRQLKRFANIELVEQDVTENLQTIYQGELESAQQLTPPQGYLTEDIGLVVSLNLITQLPLLPAKYLIKHFGFTLQQAQEISQTLIQQHLAYLRRFECPVCLIADRNIEEFDRHNHYIDGYNPWWEVEPPEAQESWQWLLAPYGEISRNRCQIHQVGVSYFQGNGELD</sequence>
<evidence type="ECO:0008006" key="3">
    <source>
        <dbReference type="Google" id="ProtNLM"/>
    </source>
</evidence>
<comment type="caution">
    <text evidence="1">The sequence shown here is derived from an EMBL/GenBank/DDBJ whole genome shotgun (WGS) entry which is preliminary data.</text>
</comment>
<dbReference type="Proteomes" id="UP000664835">
    <property type="component" value="Unassembled WGS sequence"/>
</dbReference>
<evidence type="ECO:0000313" key="1">
    <source>
        <dbReference type="EMBL" id="MBO1926024.1"/>
    </source>
</evidence>
<accession>A0ABS3Q133</accession>
<proteinExistence type="predicted"/>
<name>A0ABS3Q133_9GAMM</name>
<dbReference type="EMBL" id="JAGETV010000001">
    <property type="protein sequence ID" value="MBO1926024.1"/>
    <property type="molecule type" value="Genomic_DNA"/>
</dbReference>
<organism evidence="1 2">
    <name type="scientific">Thiomicrorhabdus marina</name>
    <dbReference type="NCBI Taxonomy" id="2818442"/>
    <lineage>
        <taxon>Bacteria</taxon>
        <taxon>Pseudomonadati</taxon>
        <taxon>Pseudomonadota</taxon>
        <taxon>Gammaproteobacteria</taxon>
        <taxon>Thiotrichales</taxon>
        <taxon>Piscirickettsiaceae</taxon>
        <taxon>Thiomicrorhabdus</taxon>
    </lineage>
</organism>
<keyword evidence="2" id="KW-1185">Reference proteome</keyword>
<evidence type="ECO:0000313" key="2">
    <source>
        <dbReference type="Proteomes" id="UP000664835"/>
    </source>
</evidence>
<gene>
    <name evidence="1" type="ORF">J3998_00410</name>
</gene>
<reference evidence="1 2" key="1">
    <citation type="submission" date="2021-03" db="EMBL/GenBank/DDBJ databases">
        <title>Thiomicrorhabdus sp.nov.,novel sulfur-oxidizing bacteria isolated from coastal sediment.</title>
        <authorList>
            <person name="Liu X."/>
        </authorList>
    </citation>
    <scope>NUCLEOTIDE SEQUENCE [LARGE SCALE GENOMIC DNA]</scope>
    <source>
        <strain evidence="1 2">6S2-11</strain>
    </source>
</reference>